<proteinExistence type="predicted"/>
<keyword evidence="2" id="KW-1185">Reference proteome</keyword>
<accession>A0ABZ2HQA4</accession>
<name>A0ABZ2HQA4_9MICO</name>
<sequence>MRPGPDDEMRARVEIDGLTYPLPRGTDVVALRERIEAAARTEPTFVSFATSDGLASVLVHPTSRVFLFRVKVAGEGSLAEDLGGLPDWDV</sequence>
<evidence type="ECO:0000313" key="2">
    <source>
        <dbReference type="Proteomes" id="UP001377573"/>
    </source>
</evidence>
<organism evidence="1 2">
    <name type="scientific">Microbacterium paraoxydans</name>
    <dbReference type="NCBI Taxonomy" id="199592"/>
    <lineage>
        <taxon>Bacteria</taxon>
        <taxon>Bacillati</taxon>
        <taxon>Actinomycetota</taxon>
        <taxon>Actinomycetes</taxon>
        <taxon>Micrococcales</taxon>
        <taxon>Microbacteriaceae</taxon>
        <taxon>Microbacterium</taxon>
    </lineage>
</organism>
<dbReference type="EMBL" id="CP146240">
    <property type="protein sequence ID" value="WWS84742.1"/>
    <property type="molecule type" value="Genomic_DNA"/>
</dbReference>
<reference evidence="1 2" key="1">
    <citation type="submission" date="2024-02" db="EMBL/GenBank/DDBJ databases">
        <authorList>
            <person name="Alasadi S."/>
            <person name="Hussein S.A."/>
        </authorList>
    </citation>
    <scope>NUCLEOTIDE SEQUENCE [LARGE SCALE GENOMIC DNA]</scope>
    <source>
        <strain evidence="1 2">GJ_SRA_44_2022</strain>
    </source>
</reference>
<evidence type="ECO:0000313" key="1">
    <source>
        <dbReference type="EMBL" id="WWS84742.1"/>
    </source>
</evidence>
<dbReference type="Proteomes" id="UP001377573">
    <property type="component" value="Chromosome"/>
</dbReference>
<dbReference type="RefSeq" id="WP_126893634.1">
    <property type="nucleotide sequence ID" value="NZ_CP064873.1"/>
</dbReference>
<gene>
    <name evidence="1" type="ORF">V8Z62_00520</name>
</gene>
<protein>
    <submittedName>
        <fullName evidence="1">Uncharacterized protein</fullName>
    </submittedName>
</protein>